<feature type="domain" description="GST C-terminal" evidence="5">
    <location>
        <begin position="85"/>
        <end position="203"/>
    </location>
</feature>
<evidence type="ECO:0000313" key="7">
    <source>
        <dbReference type="Proteomes" id="UP000247792"/>
    </source>
</evidence>
<evidence type="ECO:0000256" key="2">
    <source>
        <dbReference type="ARBA" id="ARBA00022679"/>
    </source>
</evidence>
<sequence length="220" mass="24650">MGNKYTLISHKLCPYVQRAAITLAEKGLDFERIDIDLANKPDWFLQVSPLGKTPVLLVDGQAIFDSAVICEYLDETTPHRLHPEAALERAQHRAWIEFASATLNNIGGFYNAADAQILNAKAEELKTKFAQLEKQLGDGPYFSGENFSLVDAAFAPVFRYFDVFEQIADFEFFTDLPKLTTWRQTLQARASVQAAVSEDYPALLSAFLRARHSALSALMQ</sequence>
<dbReference type="InterPro" id="IPR040079">
    <property type="entry name" value="Glutathione_S-Trfase"/>
</dbReference>
<dbReference type="SFLD" id="SFLDG01152">
    <property type="entry name" value="Main.3:_Omega-_and_Tau-like"/>
    <property type="match status" value="1"/>
</dbReference>
<gene>
    <name evidence="6" type="ORF">DFR42_106287</name>
</gene>
<name>A0A318J0T0_9BURK</name>
<dbReference type="Pfam" id="PF13409">
    <property type="entry name" value="GST_N_2"/>
    <property type="match status" value="1"/>
</dbReference>
<dbReference type="PROSITE" id="PS50405">
    <property type="entry name" value="GST_CTER"/>
    <property type="match status" value="1"/>
</dbReference>
<reference evidence="6 7" key="1">
    <citation type="submission" date="2018-05" db="EMBL/GenBank/DDBJ databases">
        <title>Genomic Encyclopedia of Type Strains, Phase IV (KMG-IV): sequencing the most valuable type-strain genomes for metagenomic binning, comparative biology and taxonomic classification.</title>
        <authorList>
            <person name="Goeker M."/>
        </authorList>
    </citation>
    <scope>NUCLEOTIDE SEQUENCE [LARGE SCALE GENOMIC DNA]</scope>
    <source>
        <strain evidence="6 7">DSM 19792</strain>
    </source>
</reference>
<dbReference type="GO" id="GO:0004364">
    <property type="term" value="F:glutathione transferase activity"/>
    <property type="evidence" value="ECO:0007669"/>
    <property type="project" value="UniProtKB-EC"/>
</dbReference>
<dbReference type="EMBL" id="QJKB01000006">
    <property type="protein sequence ID" value="PXX42107.1"/>
    <property type="molecule type" value="Genomic_DNA"/>
</dbReference>
<dbReference type="InterPro" id="IPR045073">
    <property type="entry name" value="Omega/Tau-like"/>
</dbReference>
<dbReference type="Gene3D" id="1.20.1050.10">
    <property type="match status" value="1"/>
</dbReference>
<comment type="catalytic activity">
    <reaction evidence="3">
        <text>RX + glutathione = an S-substituted glutathione + a halide anion + H(+)</text>
        <dbReference type="Rhea" id="RHEA:16437"/>
        <dbReference type="ChEBI" id="CHEBI:15378"/>
        <dbReference type="ChEBI" id="CHEBI:16042"/>
        <dbReference type="ChEBI" id="CHEBI:17792"/>
        <dbReference type="ChEBI" id="CHEBI:57925"/>
        <dbReference type="ChEBI" id="CHEBI:90779"/>
        <dbReference type="EC" id="2.5.1.18"/>
    </reaction>
</comment>
<dbReference type="InterPro" id="IPR004045">
    <property type="entry name" value="Glutathione_S-Trfase_N"/>
</dbReference>
<dbReference type="AlphaFoldDB" id="A0A318J0T0"/>
<dbReference type="GO" id="GO:0005737">
    <property type="term" value="C:cytoplasm"/>
    <property type="evidence" value="ECO:0007669"/>
    <property type="project" value="TreeGrafter"/>
</dbReference>
<dbReference type="PROSITE" id="PS50404">
    <property type="entry name" value="GST_NTER"/>
    <property type="match status" value="1"/>
</dbReference>
<evidence type="ECO:0000313" key="6">
    <source>
        <dbReference type="EMBL" id="PXX42107.1"/>
    </source>
</evidence>
<dbReference type="PANTHER" id="PTHR43968:SF6">
    <property type="entry name" value="GLUTATHIONE S-TRANSFERASE OMEGA"/>
    <property type="match status" value="1"/>
</dbReference>
<dbReference type="InterPro" id="IPR036249">
    <property type="entry name" value="Thioredoxin-like_sf"/>
</dbReference>
<protein>
    <recommendedName>
        <fullName evidence="1">glutathione transferase</fullName>
        <ecNumber evidence="1">2.5.1.18</ecNumber>
    </recommendedName>
</protein>
<dbReference type="Proteomes" id="UP000247792">
    <property type="component" value="Unassembled WGS sequence"/>
</dbReference>
<dbReference type="SUPFAM" id="SSF52833">
    <property type="entry name" value="Thioredoxin-like"/>
    <property type="match status" value="1"/>
</dbReference>
<dbReference type="Gene3D" id="3.40.30.10">
    <property type="entry name" value="Glutaredoxin"/>
    <property type="match status" value="1"/>
</dbReference>
<accession>A0A318J0T0</accession>
<comment type="caution">
    <text evidence="6">The sequence shown here is derived from an EMBL/GenBank/DDBJ whole genome shotgun (WGS) entry which is preliminary data.</text>
</comment>
<dbReference type="Pfam" id="PF13410">
    <property type="entry name" value="GST_C_2"/>
    <property type="match status" value="1"/>
</dbReference>
<organism evidence="6 7">
    <name type="scientific">Undibacterium pigrum</name>
    <dbReference type="NCBI Taxonomy" id="401470"/>
    <lineage>
        <taxon>Bacteria</taxon>
        <taxon>Pseudomonadati</taxon>
        <taxon>Pseudomonadota</taxon>
        <taxon>Betaproteobacteria</taxon>
        <taxon>Burkholderiales</taxon>
        <taxon>Oxalobacteraceae</taxon>
        <taxon>Undibacterium</taxon>
    </lineage>
</organism>
<evidence type="ECO:0000256" key="1">
    <source>
        <dbReference type="ARBA" id="ARBA00012452"/>
    </source>
</evidence>
<dbReference type="InterPro" id="IPR010987">
    <property type="entry name" value="Glutathione-S-Trfase_C-like"/>
</dbReference>
<dbReference type="InterPro" id="IPR050983">
    <property type="entry name" value="GST_Omega/HSP26"/>
</dbReference>
<dbReference type="PANTHER" id="PTHR43968">
    <property type="match status" value="1"/>
</dbReference>
<dbReference type="EC" id="2.5.1.18" evidence="1"/>
<keyword evidence="7" id="KW-1185">Reference proteome</keyword>
<dbReference type="RefSeq" id="WP_110256535.1">
    <property type="nucleotide sequence ID" value="NZ_QJKB01000006.1"/>
</dbReference>
<proteinExistence type="predicted"/>
<feature type="domain" description="GST N-terminal" evidence="4">
    <location>
        <begin position="3"/>
        <end position="81"/>
    </location>
</feature>
<evidence type="ECO:0000256" key="3">
    <source>
        <dbReference type="ARBA" id="ARBA00047960"/>
    </source>
</evidence>
<dbReference type="SFLD" id="SFLDG00358">
    <property type="entry name" value="Main_(cytGST)"/>
    <property type="match status" value="1"/>
</dbReference>
<dbReference type="SFLD" id="SFLDS00019">
    <property type="entry name" value="Glutathione_Transferase_(cytos"/>
    <property type="match status" value="1"/>
</dbReference>
<evidence type="ECO:0000259" key="4">
    <source>
        <dbReference type="PROSITE" id="PS50404"/>
    </source>
</evidence>
<keyword evidence="2 6" id="KW-0808">Transferase</keyword>
<dbReference type="InterPro" id="IPR036282">
    <property type="entry name" value="Glutathione-S-Trfase_C_sf"/>
</dbReference>
<evidence type="ECO:0000259" key="5">
    <source>
        <dbReference type="PROSITE" id="PS50405"/>
    </source>
</evidence>
<dbReference type="SUPFAM" id="SSF47616">
    <property type="entry name" value="GST C-terminal domain-like"/>
    <property type="match status" value="1"/>
</dbReference>
<dbReference type="OrthoDB" id="3828095at2"/>